<reference evidence="2" key="1">
    <citation type="journal article" date="2015" name="Nature">
        <title>Complex archaea that bridge the gap between prokaryotes and eukaryotes.</title>
        <authorList>
            <person name="Spang A."/>
            <person name="Saw J.H."/>
            <person name="Jorgensen S.L."/>
            <person name="Zaremba-Niedzwiedzka K."/>
            <person name="Martijn J."/>
            <person name="Lind A.E."/>
            <person name="van Eijk R."/>
            <person name="Schleper C."/>
            <person name="Guy L."/>
            <person name="Ettema T.J."/>
        </authorList>
    </citation>
    <scope>NUCLEOTIDE SEQUENCE</scope>
</reference>
<name>A0A0F9PYV3_9ZZZZ</name>
<organism evidence="2">
    <name type="scientific">marine sediment metagenome</name>
    <dbReference type="NCBI Taxonomy" id="412755"/>
    <lineage>
        <taxon>unclassified sequences</taxon>
        <taxon>metagenomes</taxon>
        <taxon>ecological metagenomes</taxon>
    </lineage>
</organism>
<feature type="region of interest" description="Disordered" evidence="1">
    <location>
        <begin position="36"/>
        <end position="72"/>
    </location>
</feature>
<comment type="caution">
    <text evidence="2">The sequence shown here is derived from an EMBL/GenBank/DDBJ whole genome shotgun (WGS) entry which is preliminary data.</text>
</comment>
<sequence>MIGLQTKLTATPKRVDTAVKKGAFNSFSHAAASIRKSARDSIVESDKPGPPGGPIHSKPGPRGGAGLAKQKRSLLFHADKDGAVIGFMASTLDQSMETHEHGLTRGGVKFPKRPTMQPALERSLARFHREWEGAIR</sequence>
<proteinExistence type="predicted"/>
<gene>
    <name evidence="2" type="ORF">LCGC14_1159260</name>
</gene>
<evidence type="ECO:0000313" key="2">
    <source>
        <dbReference type="EMBL" id="KKM98312.1"/>
    </source>
</evidence>
<evidence type="ECO:0008006" key="3">
    <source>
        <dbReference type="Google" id="ProtNLM"/>
    </source>
</evidence>
<accession>A0A0F9PYV3</accession>
<protein>
    <recommendedName>
        <fullName evidence="3">HK97 gp10 family phage protein</fullName>
    </recommendedName>
</protein>
<dbReference type="AlphaFoldDB" id="A0A0F9PYV3"/>
<evidence type="ECO:0000256" key="1">
    <source>
        <dbReference type="SAM" id="MobiDB-lite"/>
    </source>
</evidence>
<dbReference type="EMBL" id="LAZR01005637">
    <property type="protein sequence ID" value="KKM98312.1"/>
    <property type="molecule type" value="Genomic_DNA"/>
</dbReference>
<feature type="compositionally biased region" description="Basic and acidic residues" evidence="1">
    <location>
        <begin position="37"/>
        <end position="47"/>
    </location>
</feature>